<dbReference type="SUPFAM" id="SSF52200">
    <property type="entry name" value="Toll/Interleukin receptor TIR domain"/>
    <property type="match status" value="1"/>
</dbReference>
<dbReference type="PRINTS" id="PR00364">
    <property type="entry name" value="DISEASERSIST"/>
</dbReference>
<dbReference type="InterPro" id="IPR035897">
    <property type="entry name" value="Toll_tir_struct_dom_sf"/>
</dbReference>
<dbReference type="Gene3D" id="2.100.10.30">
    <property type="entry name" value="Jacalin-like lectin domain"/>
    <property type="match status" value="7"/>
</dbReference>
<dbReference type="PROSITE" id="PS51752">
    <property type="entry name" value="JACALIN_LECTIN"/>
    <property type="match status" value="5"/>
</dbReference>
<feature type="region of interest" description="Disordered" evidence="3">
    <location>
        <begin position="698"/>
        <end position="718"/>
    </location>
</feature>
<dbReference type="InterPro" id="IPR027417">
    <property type="entry name" value="P-loop_NTPase"/>
</dbReference>
<dbReference type="Gene3D" id="3.40.50.300">
    <property type="entry name" value="P-loop containing nucleotide triphosphate hydrolases"/>
    <property type="match status" value="1"/>
</dbReference>
<dbReference type="Proteomes" id="UP000806378">
    <property type="component" value="Unassembled WGS sequence"/>
</dbReference>
<keyword evidence="2" id="KW-0430">Lectin</keyword>
<dbReference type="GO" id="GO:0007165">
    <property type="term" value="P:signal transduction"/>
    <property type="evidence" value="ECO:0007669"/>
    <property type="project" value="InterPro"/>
</dbReference>
<dbReference type="Gene3D" id="3.40.50.10140">
    <property type="entry name" value="Toll/interleukin-1 receptor homology (TIR) domain"/>
    <property type="match status" value="1"/>
</dbReference>
<dbReference type="SMART" id="SM00915">
    <property type="entry name" value="Jacalin"/>
    <property type="match status" value="6"/>
</dbReference>
<name>A0A8T0CW78_CORYI</name>
<evidence type="ECO:0000259" key="5">
    <source>
        <dbReference type="PROSITE" id="PS51752"/>
    </source>
</evidence>
<feature type="domain" description="Jacalin-type lectin" evidence="5">
    <location>
        <begin position="506"/>
        <end position="649"/>
    </location>
</feature>
<dbReference type="InterPro" id="IPR036404">
    <property type="entry name" value="Jacalin-like_lectin_dom_sf"/>
</dbReference>
<dbReference type="PROSITE" id="PS50104">
    <property type="entry name" value="TIR"/>
    <property type="match status" value="1"/>
</dbReference>
<dbReference type="PANTHER" id="PTHR47293:SF68">
    <property type="entry name" value="JACALIN-RELATED LECTIN 3"/>
    <property type="match status" value="1"/>
</dbReference>
<dbReference type="EMBL" id="MU089614">
    <property type="protein sequence ID" value="KAF7850419.1"/>
    <property type="molecule type" value="Genomic_DNA"/>
</dbReference>
<keyword evidence="7" id="KW-1185">Reference proteome</keyword>
<dbReference type="InterPro" id="IPR042197">
    <property type="entry name" value="Apaf_helical"/>
</dbReference>
<dbReference type="SMART" id="SM00255">
    <property type="entry name" value="TIR"/>
    <property type="match status" value="1"/>
</dbReference>
<accession>A0A8T0CW78</accession>
<protein>
    <submittedName>
        <fullName evidence="6">Uncharacterized protein</fullName>
    </submittedName>
</protein>
<evidence type="ECO:0000259" key="4">
    <source>
        <dbReference type="PROSITE" id="PS50104"/>
    </source>
</evidence>
<comment type="similarity">
    <text evidence="1">Belongs to the jacalin lectin family.</text>
</comment>
<dbReference type="InterPro" id="IPR033734">
    <property type="entry name" value="Jacalin-like_lectin_dom_plant"/>
</dbReference>
<dbReference type="Pfam" id="PF00931">
    <property type="entry name" value="NB-ARC"/>
    <property type="match status" value="1"/>
</dbReference>
<dbReference type="SUPFAM" id="SSF52540">
    <property type="entry name" value="P-loop containing nucleoside triphosphate hydrolases"/>
    <property type="match status" value="1"/>
</dbReference>
<evidence type="ECO:0000256" key="2">
    <source>
        <dbReference type="ARBA" id="ARBA00022734"/>
    </source>
</evidence>
<dbReference type="PANTHER" id="PTHR47293">
    <property type="entry name" value="JACALIN-RELATED LECTIN 3"/>
    <property type="match status" value="1"/>
</dbReference>
<comment type="caution">
    <text evidence="6">The sequence shown here is derived from an EMBL/GenBank/DDBJ whole genome shotgun (WGS) entry which is preliminary data.</text>
</comment>
<sequence>MDQRRDNAREEIGEEIKSKLSKAIWHARIALIVFSKNYAESKWCMNELIEILECKEKFGNHGHLVVPIFHEVKAGHVSKLKTRSRFAQGFESLCGNEGDDGKIQEWRNALMKTKHLTGFNLRNDAGRDEGRFVDIIVKFLVERIRATRLLQFARNAIGVDLLVDEVIPLIKTDQEEDVRVIGICGGEGMGKTIAAAVICERIHCNFECFVFLDKIGEAYRNNLVGILGLQKKLLRDLIKVEGLGSYDDIQTNINYINSNIGFKKILLVLDNVTSKGQLDYFGVGERDRLCRGSRILITTRDRNLLKDLKVDDKYIVKGLDRNEALRLFCRNAFKREEPQEGYEELSRSLVHYAGGHPLSLTKLGSFLHGESKHQWHQILEKLVRNPYLDSLFWKVGPSGGQSSDAFDDGAHTGGKQIGHYGQSTINSIAIDCDQNGCLVRPLQHGGQVHDNETSLKIHNNKKTYRPYGFERGRPFDLHIIEFNGKCSSHLLSFGADFKSISHTYPFDVVGSFGGDKGTGIWDDGKHTDVREIVIGFDSAIRSISILYDEDRRPVGPFTHGTSGGGQTYTIKLDHLSDYLTSISGYIEEVSELTILRSLTIHTNRRDHGPIGTTNKGRHFSFPYTGGKIVGFHGSCNGPCLQSIGAFYKPIPHTYPVKVFGPFGGKGQQCCDFVDLKGIIVCYTNFIESIAFEVDDATSSEPETNCGGNGKDKPSHKQKVKMRKGEYITSFWGYLKNANGSGTRINSLTFQTNKRILGPIGREEGQYFSLPSELGKLSTFRGDYLESIGAQVEPYYPFQSMGPFKSMGLSESSNASSWDDGNKHYNVRKIIVEFVPSKGSRIRSITFQYEEESKELWQSETHGGIDDKKFHTVNTVHTIQIHDPNEYLTSISGYYHLHGITSLTFQTNKKTIGPIGDEEGWHFSSPATGGKIVGIYGRSGEYLEAIGAYFEPITHLYPIKSIGFGGLGGRAWNNKSFNGVREIEIMYDNGIRYIMFVYDKNGERVCSMPSGHTNVDKDKVIKREDGDGDINNDIVQSLTFHSNRRRHGPFGKEMGKYFWYPSTGSKIIGFYGTWEGTLKSMGAYAEPIPRLYPFKTTGPFGNSDGTPWDDGVHTDVRGIYMDSAGGGIYGISIRYDDNGSFVQCSRHGREADPSGYLGLTLDYPKERLVWISFLVNENGNTADTVIHNLKIHTTKTTYGPFGKAKWNKYAFGKLTEICIPSEPSGGRIVGFFGKAGSHLNSIGARLEPY</sequence>
<feature type="domain" description="Jacalin-type lectin" evidence="5">
    <location>
        <begin position="1093"/>
        <end position="1247"/>
    </location>
</feature>
<dbReference type="GO" id="GO:0030246">
    <property type="term" value="F:carbohydrate binding"/>
    <property type="evidence" value="ECO:0007669"/>
    <property type="project" value="UniProtKB-KW"/>
</dbReference>
<reference evidence="6" key="1">
    <citation type="submission" date="2020-05" db="EMBL/GenBank/DDBJ databases">
        <title>WGS assembly of Corymbia citriodora subspecies variegata.</title>
        <authorList>
            <person name="Barry K."/>
            <person name="Hundley H."/>
            <person name="Shu S."/>
            <person name="Jenkins J."/>
            <person name="Grimwood J."/>
            <person name="Baten A."/>
        </authorList>
    </citation>
    <scope>NUCLEOTIDE SEQUENCE</scope>
    <source>
        <strain evidence="6">CV2-018</strain>
    </source>
</reference>
<proteinExistence type="inferred from homology"/>
<dbReference type="Gramene" id="rna-gnl|WGS:JABURB|Cocit.L5520.1">
    <property type="protein sequence ID" value="cds-KAF7850419.1"/>
    <property type="gene ID" value="gene-BT93_L5520"/>
</dbReference>
<dbReference type="OrthoDB" id="1657827at2759"/>
<gene>
    <name evidence="6" type="ORF">BT93_L5520</name>
</gene>
<evidence type="ECO:0000313" key="6">
    <source>
        <dbReference type="EMBL" id="KAF7850419.1"/>
    </source>
</evidence>
<dbReference type="CDD" id="cd09612">
    <property type="entry name" value="Jacalin"/>
    <property type="match status" value="2"/>
</dbReference>
<feature type="domain" description="TIR" evidence="4">
    <location>
        <begin position="1"/>
        <end position="144"/>
    </location>
</feature>
<dbReference type="Pfam" id="PF01419">
    <property type="entry name" value="Jacalin"/>
    <property type="match status" value="5"/>
</dbReference>
<dbReference type="InterPro" id="IPR002182">
    <property type="entry name" value="NB-ARC"/>
</dbReference>
<dbReference type="InterPro" id="IPR001229">
    <property type="entry name" value="Jacalin-like_lectin_dom"/>
</dbReference>
<dbReference type="Pfam" id="PF01582">
    <property type="entry name" value="TIR"/>
    <property type="match status" value="1"/>
</dbReference>
<dbReference type="InterPro" id="IPR000157">
    <property type="entry name" value="TIR_dom"/>
</dbReference>
<dbReference type="AlphaFoldDB" id="A0A8T0CW78"/>
<feature type="domain" description="Jacalin-type lectin" evidence="5">
    <location>
        <begin position="656"/>
        <end position="796"/>
    </location>
</feature>
<dbReference type="GO" id="GO:0043531">
    <property type="term" value="F:ADP binding"/>
    <property type="evidence" value="ECO:0007669"/>
    <property type="project" value="InterPro"/>
</dbReference>
<evidence type="ECO:0000313" key="7">
    <source>
        <dbReference type="Proteomes" id="UP000806378"/>
    </source>
</evidence>
<evidence type="ECO:0000256" key="3">
    <source>
        <dbReference type="SAM" id="MobiDB-lite"/>
    </source>
</evidence>
<dbReference type="SUPFAM" id="SSF51101">
    <property type="entry name" value="Mannose-binding lectins"/>
    <property type="match status" value="6"/>
</dbReference>
<feature type="domain" description="Jacalin-type lectin" evidence="5">
    <location>
        <begin position="957"/>
        <end position="1086"/>
    </location>
</feature>
<dbReference type="Gene3D" id="1.10.8.430">
    <property type="entry name" value="Helical domain of apoptotic protease-activating factors"/>
    <property type="match status" value="1"/>
</dbReference>
<feature type="domain" description="Jacalin-type lectin" evidence="5">
    <location>
        <begin position="802"/>
        <end position="951"/>
    </location>
</feature>
<organism evidence="6 7">
    <name type="scientific">Corymbia citriodora subsp. variegata</name>
    <dbReference type="NCBI Taxonomy" id="360336"/>
    <lineage>
        <taxon>Eukaryota</taxon>
        <taxon>Viridiplantae</taxon>
        <taxon>Streptophyta</taxon>
        <taxon>Embryophyta</taxon>
        <taxon>Tracheophyta</taxon>
        <taxon>Spermatophyta</taxon>
        <taxon>Magnoliopsida</taxon>
        <taxon>eudicotyledons</taxon>
        <taxon>Gunneridae</taxon>
        <taxon>Pentapetalae</taxon>
        <taxon>rosids</taxon>
        <taxon>malvids</taxon>
        <taxon>Myrtales</taxon>
        <taxon>Myrtaceae</taxon>
        <taxon>Myrtoideae</taxon>
        <taxon>Eucalypteae</taxon>
        <taxon>Corymbia</taxon>
    </lineage>
</organism>
<evidence type="ECO:0000256" key="1">
    <source>
        <dbReference type="ARBA" id="ARBA00006568"/>
    </source>
</evidence>